<evidence type="ECO:0000313" key="2">
    <source>
        <dbReference type="Proteomes" id="UP000251853"/>
    </source>
</evidence>
<dbReference type="RefSeq" id="WP_263870220.1">
    <property type="nucleotide sequence ID" value="NZ_JAIWZC010000001.1"/>
</dbReference>
<protein>
    <submittedName>
        <fullName evidence="1">Uncharacterized protein</fullName>
    </submittedName>
</protein>
<accession>A0A2X2U0Y6</accession>
<sequence>MCVDRKIVSRRIADIQNNLSRLHNNICAMDSLDIQRYPENYETMSTEAALRAEGIACQLRSLLYASASLPKAEYLVKAGEAHSIEVSFENGILKITMPRLLPKKKMRQSSLFLIDPLHAVLDQYIKEHPLPRFRECVVCISHVYDHELPDWCLLDYDNLQQKQILDAIALYVMLDDSGLLCDAYNTTELGDTDGTHIYIMEKSRFAGWLLERENQLKSISDF</sequence>
<dbReference type="Proteomes" id="UP000251853">
    <property type="component" value="Unassembled WGS sequence"/>
</dbReference>
<keyword evidence="2" id="KW-1185">Reference proteome</keyword>
<gene>
    <name evidence="1" type="ORF">NCTC11224_01502</name>
</gene>
<reference evidence="1 2" key="1">
    <citation type="submission" date="2018-06" db="EMBL/GenBank/DDBJ databases">
        <authorList>
            <consortium name="Pathogen Informatics"/>
            <person name="Doyle S."/>
        </authorList>
    </citation>
    <scope>NUCLEOTIDE SEQUENCE [LARGE SCALE GENOMIC DNA]</scope>
    <source>
        <strain evidence="1 2">NCTC11224</strain>
    </source>
</reference>
<proteinExistence type="predicted"/>
<dbReference type="InterPro" id="IPR046082">
    <property type="entry name" value="DUF6100"/>
</dbReference>
<dbReference type="Pfam" id="PF19595">
    <property type="entry name" value="DUF6100"/>
    <property type="match status" value="1"/>
</dbReference>
<organism evidence="1 2">
    <name type="scientific">Enterocloster clostridioformis</name>
    <dbReference type="NCBI Taxonomy" id="1531"/>
    <lineage>
        <taxon>Bacteria</taxon>
        <taxon>Bacillati</taxon>
        <taxon>Bacillota</taxon>
        <taxon>Clostridia</taxon>
        <taxon>Lachnospirales</taxon>
        <taxon>Lachnospiraceae</taxon>
        <taxon>Enterocloster</taxon>
    </lineage>
</organism>
<dbReference type="AlphaFoldDB" id="A0A2X2U0Y6"/>
<dbReference type="EMBL" id="UAVW01000003">
    <property type="protein sequence ID" value="SQB10188.1"/>
    <property type="molecule type" value="Genomic_DNA"/>
</dbReference>
<name>A0A2X2U0Y6_9FIRM</name>
<evidence type="ECO:0000313" key="1">
    <source>
        <dbReference type="EMBL" id="SQB10188.1"/>
    </source>
</evidence>